<dbReference type="Gene3D" id="1.10.287.490">
    <property type="entry name" value="Helix hairpin bin"/>
    <property type="match status" value="1"/>
</dbReference>
<dbReference type="InterPro" id="IPR006162">
    <property type="entry name" value="Ppantetheine_attach_site"/>
</dbReference>
<dbReference type="Gene3D" id="1.10.10.1830">
    <property type="entry name" value="Non-ribosomal peptide synthase, adenylation domain"/>
    <property type="match status" value="1"/>
</dbReference>
<dbReference type="PROSITE" id="PS00012">
    <property type="entry name" value="PHOSPHOPANTETHEINE"/>
    <property type="match status" value="4"/>
</dbReference>
<dbReference type="SMART" id="SM00823">
    <property type="entry name" value="PKS_PP"/>
    <property type="match status" value="4"/>
</dbReference>
<dbReference type="InterPro" id="IPR025110">
    <property type="entry name" value="AMP-bd_C"/>
</dbReference>
<comment type="cofactor">
    <cofactor evidence="1">
        <name>pantetheine 4'-phosphate</name>
        <dbReference type="ChEBI" id="CHEBI:47942"/>
    </cofactor>
</comment>
<dbReference type="PANTHER" id="PTHR45527">
    <property type="entry name" value="NONRIBOSOMAL PEPTIDE SYNTHETASE"/>
    <property type="match status" value="1"/>
</dbReference>
<dbReference type="GO" id="GO:0005829">
    <property type="term" value="C:cytosol"/>
    <property type="evidence" value="ECO:0007669"/>
    <property type="project" value="TreeGrafter"/>
</dbReference>
<dbReference type="InterPro" id="IPR020845">
    <property type="entry name" value="AMP-binding_CS"/>
</dbReference>
<dbReference type="SUPFAM" id="SSF53474">
    <property type="entry name" value="alpha/beta-Hydrolases"/>
    <property type="match status" value="1"/>
</dbReference>
<dbReference type="FunFam" id="2.30.38.10:FF:000001">
    <property type="entry name" value="Non-ribosomal peptide synthetase PvdI"/>
    <property type="match status" value="3"/>
</dbReference>
<dbReference type="OrthoDB" id="4317020at2"/>
<dbReference type="SUPFAM" id="SSF56801">
    <property type="entry name" value="Acetyl-CoA synthetase-like"/>
    <property type="match status" value="4"/>
</dbReference>
<dbReference type="InterPro" id="IPR001242">
    <property type="entry name" value="Condensation_dom"/>
</dbReference>
<dbReference type="GO" id="GO:0043041">
    <property type="term" value="P:amino acid activation for nonribosomal peptide biosynthetic process"/>
    <property type="evidence" value="ECO:0007669"/>
    <property type="project" value="TreeGrafter"/>
</dbReference>
<keyword evidence="3" id="KW-0596">Phosphopantetheine</keyword>
<accession>A0A226H7C8</accession>
<dbReference type="Gene3D" id="3.40.50.980">
    <property type="match status" value="8"/>
</dbReference>
<dbReference type="FunFam" id="3.40.50.980:FF:000001">
    <property type="entry name" value="Non-ribosomal peptide synthetase"/>
    <property type="match status" value="4"/>
</dbReference>
<dbReference type="Pfam" id="PF13193">
    <property type="entry name" value="AMP-binding_C"/>
    <property type="match status" value="4"/>
</dbReference>
<dbReference type="PANTHER" id="PTHR45527:SF1">
    <property type="entry name" value="FATTY ACID SYNTHASE"/>
    <property type="match status" value="1"/>
</dbReference>
<feature type="domain" description="Carrier" evidence="5">
    <location>
        <begin position="1016"/>
        <end position="1091"/>
    </location>
</feature>
<name>A0A226H7C8_9FLAO</name>
<dbReference type="InterPro" id="IPR045851">
    <property type="entry name" value="AMP-bd_C_sf"/>
</dbReference>
<dbReference type="FunFam" id="3.40.50.12780:FF:000012">
    <property type="entry name" value="Non-ribosomal peptide synthetase"/>
    <property type="match status" value="1"/>
</dbReference>
<protein>
    <recommendedName>
        <fullName evidence="5">Carrier domain-containing protein</fullName>
    </recommendedName>
</protein>
<dbReference type="Gene3D" id="1.10.1200.10">
    <property type="entry name" value="ACP-like"/>
    <property type="match status" value="4"/>
</dbReference>
<dbReference type="InterPro" id="IPR001031">
    <property type="entry name" value="Thioesterase"/>
</dbReference>
<dbReference type="NCBIfam" id="NF003417">
    <property type="entry name" value="PRK04813.1"/>
    <property type="match status" value="4"/>
</dbReference>
<organism evidence="6 7">
    <name type="scientific">Flavobacterium hercynium</name>
    <dbReference type="NCBI Taxonomy" id="387094"/>
    <lineage>
        <taxon>Bacteria</taxon>
        <taxon>Pseudomonadati</taxon>
        <taxon>Bacteroidota</taxon>
        <taxon>Flavobacteriia</taxon>
        <taxon>Flavobacteriales</taxon>
        <taxon>Flavobacteriaceae</taxon>
        <taxon>Flavobacterium</taxon>
    </lineage>
</organism>
<dbReference type="InterPro" id="IPR029058">
    <property type="entry name" value="AB_hydrolase_fold"/>
</dbReference>
<feature type="domain" description="Carrier" evidence="5">
    <location>
        <begin position="3084"/>
        <end position="3159"/>
    </location>
</feature>
<dbReference type="GO" id="GO:0031177">
    <property type="term" value="F:phosphopantetheine binding"/>
    <property type="evidence" value="ECO:0007669"/>
    <property type="project" value="InterPro"/>
</dbReference>
<evidence type="ECO:0000256" key="1">
    <source>
        <dbReference type="ARBA" id="ARBA00001957"/>
    </source>
</evidence>
<dbReference type="GO" id="GO:0003824">
    <property type="term" value="F:catalytic activity"/>
    <property type="evidence" value="ECO:0007669"/>
    <property type="project" value="InterPro"/>
</dbReference>
<dbReference type="Gene3D" id="3.30.559.30">
    <property type="entry name" value="Nonribosomal peptide synthetase, condensation domain"/>
    <property type="match status" value="4"/>
</dbReference>
<keyword evidence="7" id="KW-1185">Reference proteome</keyword>
<dbReference type="FunFam" id="1.10.1200.10:FF:000005">
    <property type="entry name" value="Nonribosomal peptide synthetase 1"/>
    <property type="match status" value="4"/>
</dbReference>
<keyword evidence="4" id="KW-0597">Phosphoprotein</keyword>
<feature type="domain" description="Carrier" evidence="5">
    <location>
        <begin position="2050"/>
        <end position="2125"/>
    </location>
</feature>
<evidence type="ECO:0000259" key="5">
    <source>
        <dbReference type="PROSITE" id="PS50075"/>
    </source>
</evidence>
<comment type="similarity">
    <text evidence="2">Belongs to the ATP-dependent AMP-binding enzyme family.</text>
</comment>
<dbReference type="InterPro" id="IPR044894">
    <property type="entry name" value="TubC_N_sf"/>
</dbReference>
<dbReference type="SUPFAM" id="SSF47336">
    <property type="entry name" value="ACP-like"/>
    <property type="match status" value="4"/>
</dbReference>
<dbReference type="InterPro" id="IPR041464">
    <property type="entry name" value="TubC_N"/>
</dbReference>
<dbReference type="EMBL" id="MUGW01000026">
    <property type="protein sequence ID" value="OXA89994.1"/>
    <property type="molecule type" value="Genomic_DNA"/>
</dbReference>
<dbReference type="Gene3D" id="2.30.38.10">
    <property type="entry name" value="Luciferase, Domain 3"/>
    <property type="match status" value="4"/>
</dbReference>
<dbReference type="Gene3D" id="3.30.559.10">
    <property type="entry name" value="Chloramphenicol acetyltransferase-like domain"/>
    <property type="match status" value="4"/>
</dbReference>
<dbReference type="CDD" id="cd05930">
    <property type="entry name" value="A_NRPS"/>
    <property type="match status" value="4"/>
</dbReference>
<dbReference type="InterPro" id="IPR000873">
    <property type="entry name" value="AMP-dep_synth/lig_dom"/>
</dbReference>
<dbReference type="Pfam" id="PF18563">
    <property type="entry name" value="TubC_N"/>
    <property type="match status" value="1"/>
</dbReference>
<dbReference type="InterPro" id="IPR023213">
    <property type="entry name" value="CAT-like_dom_sf"/>
</dbReference>
<dbReference type="FunFam" id="3.30.559.10:FF:000012">
    <property type="entry name" value="Non-ribosomal peptide synthetase"/>
    <property type="match status" value="1"/>
</dbReference>
<dbReference type="Gene3D" id="3.40.50.1820">
    <property type="entry name" value="alpha/beta hydrolase"/>
    <property type="match status" value="1"/>
</dbReference>
<evidence type="ECO:0000313" key="7">
    <source>
        <dbReference type="Proteomes" id="UP000198345"/>
    </source>
</evidence>
<dbReference type="Pfam" id="PF00668">
    <property type="entry name" value="Condensation"/>
    <property type="match status" value="4"/>
</dbReference>
<dbReference type="InterPro" id="IPR036736">
    <property type="entry name" value="ACP-like_sf"/>
</dbReference>
<reference evidence="6 7" key="1">
    <citation type="submission" date="2016-11" db="EMBL/GenBank/DDBJ databases">
        <title>Whole genomes of Flavobacteriaceae.</title>
        <authorList>
            <person name="Stine C."/>
            <person name="Li C."/>
            <person name="Tadesse D."/>
        </authorList>
    </citation>
    <scope>NUCLEOTIDE SEQUENCE [LARGE SCALE GENOMIC DNA]</scope>
    <source>
        <strain evidence="6 7">DSM 18292</strain>
    </source>
</reference>
<comment type="caution">
    <text evidence="6">The sequence shown here is derived from an EMBL/GenBank/DDBJ whole genome shotgun (WGS) entry which is preliminary data.</text>
</comment>
<dbReference type="Gene3D" id="3.30.300.30">
    <property type="match status" value="4"/>
</dbReference>
<dbReference type="Pfam" id="PF00501">
    <property type="entry name" value="AMP-binding"/>
    <property type="match status" value="4"/>
</dbReference>
<dbReference type="Proteomes" id="UP000198345">
    <property type="component" value="Unassembled WGS sequence"/>
</dbReference>
<dbReference type="PROSITE" id="PS50075">
    <property type="entry name" value="CARRIER"/>
    <property type="match status" value="4"/>
</dbReference>
<evidence type="ECO:0000256" key="4">
    <source>
        <dbReference type="ARBA" id="ARBA00022553"/>
    </source>
</evidence>
<dbReference type="GO" id="GO:0044550">
    <property type="term" value="P:secondary metabolite biosynthetic process"/>
    <property type="evidence" value="ECO:0007669"/>
    <property type="project" value="UniProtKB-ARBA"/>
</dbReference>
<dbReference type="Pfam" id="PF00975">
    <property type="entry name" value="Thioesterase"/>
    <property type="match status" value="1"/>
</dbReference>
<evidence type="ECO:0000256" key="2">
    <source>
        <dbReference type="ARBA" id="ARBA00006432"/>
    </source>
</evidence>
<dbReference type="PROSITE" id="PS00455">
    <property type="entry name" value="AMP_BINDING"/>
    <property type="match status" value="4"/>
</dbReference>
<dbReference type="RefSeq" id="WP_089050348.1">
    <property type="nucleotide sequence ID" value="NZ_FXTV01000004.1"/>
</dbReference>
<evidence type="ECO:0000256" key="3">
    <source>
        <dbReference type="ARBA" id="ARBA00022450"/>
    </source>
</evidence>
<dbReference type="NCBIfam" id="TIGR01733">
    <property type="entry name" value="AA-adenyl-dom"/>
    <property type="match status" value="4"/>
</dbReference>
<dbReference type="InterPro" id="IPR010071">
    <property type="entry name" value="AA_adenyl_dom"/>
</dbReference>
<dbReference type="Pfam" id="PF00550">
    <property type="entry name" value="PP-binding"/>
    <property type="match status" value="4"/>
</dbReference>
<feature type="domain" description="Carrier" evidence="5">
    <location>
        <begin position="4118"/>
        <end position="4193"/>
    </location>
</feature>
<dbReference type="CDD" id="cd19531">
    <property type="entry name" value="LCL_NRPS-like"/>
    <property type="match status" value="4"/>
</dbReference>
<dbReference type="InterPro" id="IPR020806">
    <property type="entry name" value="PKS_PP-bd"/>
</dbReference>
<dbReference type="InterPro" id="IPR009081">
    <property type="entry name" value="PP-bd_ACP"/>
</dbReference>
<gene>
    <name evidence="6" type="ORF">B0A66_13385</name>
</gene>
<dbReference type="FunFam" id="3.30.300.30:FF:000010">
    <property type="entry name" value="Enterobactin synthetase component F"/>
    <property type="match status" value="4"/>
</dbReference>
<evidence type="ECO:0000313" key="6">
    <source>
        <dbReference type="EMBL" id="OXA89994.1"/>
    </source>
</evidence>
<proteinExistence type="inferred from homology"/>
<sequence>MQVLLKKLNSLHIKLALYDGKLDIKAPKGVMTKELLEEIKLKKESIIDFIERSQSANSNHISIPVIEQQENYTISSAQKRLWLICQHEDQSAAYNISRVLEFKGDLNTEVLQKAFAALLERHESLRTVFVETPSAEIRQRIVAVNDLNFKIAQIDYSNQPEAMLKESIEKEIQRPFDLAEDCLVRVSLLEKAEDHFVFVLVIHHIVSDGWSMEIMVNELFTLYNVFLSGYENPLLPLPIQYKDYALWQQNQITQEDNQAHKKFWLKQFEGEVSRVDLPVSHSKLLNNSAKGNSINTKIEAEVLKKFSGLCQSQDATLFMGLVSVWNILFYKYTSQTDIIIGSPIAGRVHADLQNQIGFYVNTLALRTQFEEKNSFSEILSKVRTVTLGAFEHQIYPFDELIENINLKREPNKNPLFESLLTLQNIDNFETKSHQTGGLQIQDYAVEEKILSKFDLELTFNEFNSELNFNLTFNTEIYTFEFAENIATHFSNILQNVIEESDIPVSELDYLAPNETKQLLSDFNATNLNYPQNKTIVDLLNDQALKTPNAVAVVYEDTELTYKELNEITNQLGHYLKKNYAIAADNLVGIKLDRSEKMIVALLGILKSGAAYVPIDPTYPQERIEYIEKDAACKIIIDADSFEQFEQVRNEYAASNPETNIQLNDLAYIIYTSGTTGNPKGVMVEHRNVVNLIKTQTEEFKIDETERILQVSNLSFDASVEQIFLALCNGAALYILPKRVLVDDTALEHFIFENKITHFHSVPSVVSKLKPSDKFSLKRVVSGGDTCSEKLAASWETICDFYNEYGPTETTVTSIEFLYDSKAPFSIGRPIGNTQVYILANTLQPTPVNVWGKIYISGAGVTRGYLNKPELTAEKFIENPFELGTKMYDTGDLGRWLPDGTIEFLGRNDHQVKVRGYRIELGEIETSLLQFSADIKEVVVEVKELHQEKTLVAYYIAEVELDKSEIRNYLQSKLPEYMVPSFYVALESLPLTPNGKVDRKALPGISGEDSIRKEYVAPRNPTEQKVAEIWQEVFGIERVGITDNFFELGGHSLMVAQIINRINKQLNQTVSFKNFFANPTIETLCKVLSQVEYLVIPQAVISESYPLTGSQYRLWIMSQLENGSVAYNMPSVVKLKGDLDKVKFNETFTQLIQRHEILRTSFKSDAAGNVRQFITPTEEINFSVSEKDFTHVSNQEVAVLEYLNEQNSFAFDLEKAPLIRASLLKLNEKEHVFFLSMHHIIGDGWSMELIVNEIVKIYNAGIENQAVDLPRLNIQYKDYAVWINEKTKEEEFQKSKEFWLNQFTGQLPALELPTFKKRPLAQTYNGADIAHAFSASFLEKIKTFSKNHDLTLFMTLMTGIKVLLSKYAGQDDIIIGTPIAGREHPDLENQIGLYLNTLAIRTTFEEGDNFSMLLNKEKETLLNAYQHQNYPFDELVGNLNLKRDLSRSALFDVMVVLQNQAQLNNVTNDTNLAGLQVEGFDFENNTAKFDLNFTFVEAEQLMLNITYNTDIYDAEFVESIFEHLENVYDQIISNPAQSKDSIDYLTIAEKTRIIEGLNNTHAEYPKDKTIIDLFEEQVAKTPNNIAVLFEETTLTYQQLNEKANQLGHYLRANHAIKTDDLIGIKLERSENMIVTLLGILKSGAAYVPIDLAYPQERIEYIEKDSNAKIVIDQQVLEQFYAVQNQYDTTNLEKINSVNDLAYIIYTSGTTGNPKGVMIEHSNAVALIHWSQAEFDATRFDTVYAVTSYCFDLSVFEIFYTLSIGKKIKILKNGLELKNHIGKDKNTLINTVPSVVSQLLDDNVSFDAVGILNMAGEPIAPNIIQRLPVDQIEVYNLYGPSEDTTYSTYFKITQKEYPSIPIGKPITNSQVYILDNQLQVVSRGVFGKIYVAGDGVARGYLNKPELTAEKFVANPFQSNGIMYDTGDLGRWLPDGTIEFLGRKDHQVKIRGFRIELGEIEARLLQFSEQIKQVVVEPKEVKGEKLLVAYFASDNELSKSEIRAYLQSKLPEYMVPIFYVALESLPLTPNGKIDRKALPGISGEDTIRKEYIAPRNETEQQIAAIWQEVLGVDQVGITDNFFDLGGHSLLVAQVINRFSKQLNQTISFKDFFANPTIESLFTALNQDEYMAIPQAVAMESYPLTPSQYRFWILNQLEGSSLAYNMPAAIKLKGALNTRKFEEILRLLTQRHEILRTSFKNNEKGQIRQYITPSNEINFEVTQKDFTNQEQQKEAVLQYLEQQNSITFDLEQAPLLRASLIKLNENEHVFYLNIHHIIGDGWSMELLVSEIVKTYNAVIEENDADLQPLKIHYKDYAVWMNEAIQQEKYQKSKAYWLNQFSGEMPVLELPSFKKRPLVQTYNGENQSREFSGVFLEKLKAFSKAQDVTLFMTLMAGIKTLLQRYTGQNDIIIGTPIAGREHPDLENQIGLYLNTLAIRTKFEEGDDFLTVLSKEKETLLNAYQHQIYPFDELVGSLNLKRDLSRSALFDVMLVLQNQAQLNNIDNTTSLTGLQVEPFEFEDKTSKLDISFTFVETEALMLNIDFNPDVYDAVFVASIFNHLENVFNEVLDDPTLAIETLDYLTIAEELQLLLEFNKTKAEYPKDKSMIDLFEEQVEKTPNNIAVLFEENTLTYKELNKKANQLGHYLRSNHAIKTDDLIGIKLERSENMIATLLGILKSGAAYVPIDLAYPQERIEYIEKDSNAKIVIDQQVLESFFKVREQYDTTNLTKINSPNDLAYIIYTSGTTGNPKGVMIEHSNAVALIHWSQAEFDTTRFDTVYAVTSYCFDLSVFEIFYTLSIGKKIKILKNGLELKNHIEEDKNTLINTVPSVVSQLLDDNVSFDSVGILNMAGEPIAPNIIQRLPVDKIEVYNLYGPSEDTTYSTYFKITQKEYPSIPIGKPITNSQVYILDAQLQVVSRGVFGKIYVAGDGVARGYLNKPELTAEKFVANPFKSGKIMYDTGDLGRWLPDGTIEFLGRKDHQVKIRGFRIELGEIEARLLQFSEQIKQVVVEPKEVKGEKLLVAYFASENELSKSEIRTYLQSKLPEYMVPTFYVDLESLPLTPNGKIDRKALPGISGEDTIRKEYTAPRNETEQQIAAIWQEVLGVEQVGITDNFFDLGGHSLLVAQVINRFSKQLNHTISFKDFFANPTIESLFTVLNQNEYVAIPQAIGMESYPLTPSQYRFWILSQLEGSSLAYNMPSAIKLKGKLNTQKFEESFKHLIQRHEILRTSFKNDENEQIRQYITASDSIIFKVKEKDFTNKTGQKQAVLDYLQEQNNIVFNLEQAPLVRASLIKLKENEYVFYLNIHHIIGDGWSMELLVSEIVKIYNAIIEGNEAALPKLNIHYKDYAVWMNEAIQQEKYQKSKMYWLNQFSGELPALELPTFKKRPLVQTYNGADTAYQFSSEFLEKVKTFSKNHDLTLFMTLMTGIKVLLSKYAGQDDIIIGTPIAGREHPDLENQIGLYLNTLVIRTKFEESDNFLTLLNKEKETLLNAYQHQNYPFDELVGNLNLKRDLSRSALFDVMVVLQNQAQLNNVNNDTNLAGLQVEGFDFENNTAKFDLSFTFVEAEQLLLNITYNTDIYDAEFTESIFEHLENVYDQIISDPTQSKDVLDYLTIGEKTGIIEGLNNTQAQYPKDKTMIDLFEEQVAKTPNNIAVLFEETTLTYQELNEKANQLGHYLRANHAIKTDDLIGIKLERSENMIVTLLGILKSGAAYVPIDLAYPQERIEYIEKDSNAKIVIDQQVLEQFYAAQNQYDTTNLKKINSANDLAYIIYTSGTTGNPKGVMIEHSNAVALIHWSQAEFDSTRFDTVYAVTSYCFDLSVFEIFYTLSIGKKIKILKNGLELKNHIEKDKNTLINTVPSVVSQLLDDNVSFDSVGILNMAGEPIAPNIIQRLPVDQIEVYNLYGPSEDTTYSTYFKIKQKEYPSIPIGKPITNSQVYILDAQLQVVSRGVFGKIYVAGDGVARGYLNKPELTAEKFVTNPFQSNGIMYDTGDLGRWLPDGTIEFLGRKDHQVKIRGFRIELGEIEARLLQFSEQIKQVVVEPKEVKGEKLLVAYFASENEISKSEIRAYLQSKLPEYMVPTFYVALESLPLTPNGKIDRKALPGISGEDTIHNEYVAPRDKTEQRMAEIWQEVLCVDQVGITDNFFELGGHSISAINVTTRINKEFSINYPLDSLFHYNSIAELVKYHVNATLNKDYFEFGNNKSENVLFAFPPISGFGNGYRDLFHNNDDWKFIAFNFIENENSPATYYANRINEMQPKGDIVLFGWSAGGILSYEVANQLTTKLNRKVSRIIMFDSIVIDKETINDDFLFAIQDPDEKTEDYMKEILIKAEEKLMSYINYLKTVEYKQKLNVNLELVKVSDAPHERWEEFFENVIYTEGQGEHYQMLKDDNLKYNKKVLNKMLNTNLKIEKLKDLMSSGL</sequence>
<dbReference type="SUPFAM" id="SSF52777">
    <property type="entry name" value="CoA-dependent acyltransferases"/>
    <property type="match status" value="8"/>
</dbReference>